<gene>
    <name evidence="2" type="ORF">NBO_33g0024</name>
</gene>
<proteinExistence type="predicted"/>
<dbReference type="VEuPathDB" id="MicrosporidiaDB:NBO_33g0024"/>
<dbReference type="HOGENOM" id="CLU_2904750_0_0_1"/>
<keyword evidence="3" id="KW-1185">Reference proteome</keyword>
<evidence type="ECO:0000313" key="3">
    <source>
        <dbReference type="Proteomes" id="UP000016927"/>
    </source>
</evidence>
<dbReference type="AlphaFoldDB" id="R0MMW6"/>
<dbReference type="EMBL" id="KB908941">
    <property type="protein sequence ID" value="EOB14218.1"/>
    <property type="molecule type" value="Genomic_DNA"/>
</dbReference>
<reference evidence="2 3" key="1">
    <citation type="journal article" date="2013" name="BMC Genomics">
        <title>Comparative genomics of parasitic silkworm microsporidia reveal an association between genome expansion and host adaptation.</title>
        <authorList>
            <person name="Pan G."/>
            <person name="Xu J."/>
            <person name="Li T."/>
            <person name="Xia Q."/>
            <person name="Liu S.L."/>
            <person name="Zhang G."/>
            <person name="Li S."/>
            <person name="Li C."/>
            <person name="Liu H."/>
            <person name="Yang L."/>
            <person name="Liu T."/>
            <person name="Zhang X."/>
            <person name="Wu Z."/>
            <person name="Fan W."/>
            <person name="Dang X."/>
            <person name="Xiang H."/>
            <person name="Tao M."/>
            <person name="Li Y."/>
            <person name="Hu J."/>
            <person name="Li Z."/>
            <person name="Lin L."/>
            <person name="Luo J."/>
            <person name="Geng L."/>
            <person name="Wang L."/>
            <person name="Long M."/>
            <person name="Wan Y."/>
            <person name="He N."/>
            <person name="Zhang Z."/>
            <person name="Lu C."/>
            <person name="Keeling P.J."/>
            <person name="Wang J."/>
            <person name="Xiang Z."/>
            <person name="Zhou Z."/>
        </authorList>
    </citation>
    <scope>NUCLEOTIDE SEQUENCE [LARGE SCALE GENOMIC DNA]</scope>
    <source>
        <strain evidence="3">CQ1 / CVCC 102059</strain>
    </source>
</reference>
<sequence>MYNTSRNIKRIKNLLLVTFLLLPQKIYLDSNGNNVDVSTRQNFYNNKQRHASNTDCFHLQRQ</sequence>
<organism evidence="2 3">
    <name type="scientific">Nosema bombycis (strain CQ1 / CVCC 102059)</name>
    <name type="common">Microsporidian parasite</name>
    <name type="synonym">Pebrine of silkworm</name>
    <dbReference type="NCBI Taxonomy" id="578461"/>
    <lineage>
        <taxon>Eukaryota</taxon>
        <taxon>Fungi</taxon>
        <taxon>Fungi incertae sedis</taxon>
        <taxon>Microsporidia</taxon>
        <taxon>Nosematidae</taxon>
        <taxon>Nosema</taxon>
    </lineage>
</organism>
<feature type="signal peptide" evidence="1">
    <location>
        <begin position="1"/>
        <end position="28"/>
    </location>
</feature>
<protein>
    <submittedName>
        <fullName evidence="2">Uncharacterized protein</fullName>
    </submittedName>
</protein>
<evidence type="ECO:0000256" key="1">
    <source>
        <dbReference type="SAM" id="SignalP"/>
    </source>
</evidence>
<accession>R0MMW6</accession>
<feature type="chain" id="PRO_5004344134" evidence="1">
    <location>
        <begin position="29"/>
        <end position="62"/>
    </location>
</feature>
<keyword evidence="1" id="KW-0732">Signal</keyword>
<name>R0MMW6_NOSB1</name>
<dbReference type="Proteomes" id="UP000016927">
    <property type="component" value="Unassembled WGS sequence"/>
</dbReference>
<evidence type="ECO:0000313" key="2">
    <source>
        <dbReference type="EMBL" id="EOB14218.1"/>
    </source>
</evidence>